<dbReference type="OrthoDB" id="10018191at2759"/>
<protein>
    <recommendedName>
        <fullName evidence="9">C2H2-type domain-containing protein</fullName>
    </recommendedName>
</protein>
<feature type="compositionally biased region" description="Low complexity" evidence="8">
    <location>
        <begin position="356"/>
        <end position="383"/>
    </location>
</feature>
<dbReference type="GO" id="GO:0000978">
    <property type="term" value="F:RNA polymerase II cis-regulatory region sequence-specific DNA binding"/>
    <property type="evidence" value="ECO:0007669"/>
    <property type="project" value="InterPro"/>
</dbReference>
<feature type="region of interest" description="Disordered" evidence="8">
    <location>
        <begin position="106"/>
        <end position="154"/>
    </location>
</feature>
<dbReference type="Proteomes" id="UP000775547">
    <property type="component" value="Unassembled WGS sequence"/>
</dbReference>
<dbReference type="GO" id="GO:0000785">
    <property type="term" value="C:chromatin"/>
    <property type="evidence" value="ECO:0007669"/>
    <property type="project" value="TreeGrafter"/>
</dbReference>
<evidence type="ECO:0000256" key="5">
    <source>
        <dbReference type="ARBA" id="ARBA00022833"/>
    </source>
</evidence>
<dbReference type="Gene3D" id="3.30.160.60">
    <property type="entry name" value="Classic Zinc Finger"/>
    <property type="match status" value="2"/>
</dbReference>
<feature type="compositionally biased region" description="Polar residues" evidence="8">
    <location>
        <begin position="711"/>
        <end position="723"/>
    </location>
</feature>
<evidence type="ECO:0000313" key="10">
    <source>
        <dbReference type="EMBL" id="KAG5641366.1"/>
    </source>
</evidence>
<feature type="compositionally biased region" description="Low complexity" evidence="8">
    <location>
        <begin position="227"/>
        <end position="241"/>
    </location>
</feature>
<evidence type="ECO:0000259" key="9">
    <source>
        <dbReference type="PROSITE" id="PS50157"/>
    </source>
</evidence>
<feature type="compositionally biased region" description="Low complexity" evidence="8">
    <location>
        <begin position="668"/>
        <end position="680"/>
    </location>
</feature>
<feature type="domain" description="C2H2-type" evidence="9">
    <location>
        <begin position="30"/>
        <end position="60"/>
    </location>
</feature>
<dbReference type="SMART" id="SM00355">
    <property type="entry name" value="ZnF_C2H2"/>
    <property type="match status" value="2"/>
</dbReference>
<evidence type="ECO:0000256" key="7">
    <source>
        <dbReference type="PROSITE-ProRule" id="PRU00042"/>
    </source>
</evidence>
<feature type="region of interest" description="Disordered" evidence="8">
    <location>
        <begin position="436"/>
        <end position="528"/>
    </location>
</feature>
<feature type="compositionally biased region" description="Basic residues" evidence="8">
    <location>
        <begin position="346"/>
        <end position="355"/>
    </location>
</feature>
<keyword evidence="4 7" id="KW-0863">Zinc-finger</keyword>
<gene>
    <name evidence="10" type="ORF">DXG03_005386</name>
</gene>
<feature type="compositionally biased region" description="Gly residues" evidence="8">
    <location>
        <begin position="697"/>
        <end position="709"/>
    </location>
</feature>
<dbReference type="GO" id="GO:0000981">
    <property type="term" value="F:DNA-binding transcription factor activity, RNA polymerase II-specific"/>
    <property type="evidence" value="ECO:0007669"/>
    <property type="project" value="InterPro"/>
</dbReference>
<organism evidence="10 11">
    <name type="scientific">Asterophora parasitica</name>
    <dbReference type="NCBI Taxonomy" id="117018"/>
    <lineage>
        <taxon>Eukaryota</taxon>
        <taxon>Fungi</taxon>
        <taxon>Dikarya</taxon>
        <taxon>Basidiomycota</taxon>
        <taxon>Agaricomycotina</taxon>
        <taxon>Agaricomycetes</taxon>
        <taxon>Agaricomycetidae</taxon>
        <taxon>Agaricales</taxon>
        <taxon>Tricholomatineae</taxon>
        <taxon>Lyophyllaceae</taxon>
        <taxon>Asterophora</taxon>
    </lineage>
</organism>
<feature type="compositionally biased region" description="Gly residues" evidence="8">
    <location>
        <begin position="572"/>
        <end position="582"/>
    </location>
</feature>
<feature type="region of interest" description="Disordered" evidence="8">
    <location>
        <begin position="179"/>
        <end position="413"/>
    </location>
</feature>
<dbReference type="FunFam" id="3.30.160.60:FF:002343">
    <property type="entry name" value="Zinc finger protein 33A"/>
    <property type="match status" value="1"/>
</dbReference>
<dbReference type="PANTHER" id="PTHR40626:SF32">
    <property type="entry name" value="ZINC FINGER PROTEIN RST2"/>
    <property type="match status" value="1"/>
</dbReference>
<evidence type="ECO:0000256" key="1">
    <source>
        <dbReference type="ARBA" id="ARBA00004123"/>
    </source>
</evidence>
<keyword evidence="5" id="KW-0862">Zinc</keyword>
<feature type="compositionally biased region" description="Low complexity" evidence="8">
    <location>
        <begin position="440"/>
        <end position="453"/>
    </location>
</feature>
<feature type="region of interest" description="Disordered" evidence="8">
    <location>
        <begin position="567"/>
        <end position="723"/>
    </location>
</feature>
<dbReference type="Pfam" id="PF00096">
    <property type="entry name" value="zf-C2H2"/>
    <property type="match status" value="1"/>
</dbReference>
<dbReference type="GO" id="GO:0005634">
    <property type="term" value="C:nucleus"/>
    <property type="evidence" value="ECO:0007669"/>
    <property type="project" value="UniProtKB-SubCell"/>
</dbReference>
<dbReference type="EMBL" id="JABCKV010000326">
    <property type="protein sequence ID" value="KAG5641366.1"/>
    <property type="molecule type" value="Genomic_DNA"/>
</dbReference>
<evidence type="ECO:0000256" key="2">
    <source>
        <dbReference type="ARBA" id="ARBA00022723"/>
    </source>
</evidence>
<keyword evidence="3" id="KW-0677">Repeat</keyword>
<keyword evidence="6" id="KW-0539">Nucleus</keyword>
<feature type="compositionally biased region" description="Polar residues" evidence="8">
    <location>
        <begin position="250"/>
        <end position="259"/>
    </location>
</feature>
<feature type="compositionally biased region" description="Gly residues" evidence="8">
    <location>
        <begin position="607"/>
        <end position="621"/>
    </location>
</feature>
<dbReference type="InterPro" id="IPR036236">
    <property type="entry name" value="Znf_C2H2_sf"/>
</dbReference>
<feature type="compositionally biased region" description="Low complexity" evidence="8">
    <location>
        <begin position="293"/>
        <end position="317"/>
    </location>
</feature>
<evidence type="ECO:0000256" key="3">
    <source>
        <dbReference type="ARBA" id="ARBA00022737"/>
    </source>
</evidence>
<feature type="compositionally biased region" description="Low complexity" evidence="8">
    <location>
        <begin position="111"/>
        <end position="130"/>
    </location>
</feature>
<accession>A0A9P7K7K0</accession>
<dbReference type="InterPro" id="IPR013087">
    <property type="entry name" value="Znf_C2H2_type"/>
</dbReference>
<feature type="compositionally biased region" description="Basic and acidic residues" evidence="8">
    <location>
        <begin position="471"/>
        <end position="485"/>
    </location>
</feature>
<sequence length="748" mass="78808">MPSAMVANPANGAPIAGVNKRYRPAPAKTFQCRGYGECRMVFSRSEHLARHIRKHTGERPFTCHCGKQFSRLDNLRQHAQTVHADKQEQNERMMRDLTSLHATMAAANKVGSTPRGTRRTSSSTSTSTTSNASVSIANSNGTGQQHPHSPGAADVVSGIDSIIKQEELGVGVRGMLSPTAGVYDDHGHPHHQQHHHLMYQQHHHGHQHQHQQQSSWHVQSPDIEPRSSPASPNPHAHPNAHGFLPFSPLGTHTPTQPQMNFGIDNGGNGNGRVTAPSEHQRPGTSGERLPPLSSIVSSSSMSSGGHNGSHATLQQYQQHHHHHQQQQQIAQAQHHPLQHLQGPSYPHHHHHHHHQQQQQQLYPPSNASSSSTNGNGNANNLSSFPAHLRPRPPTSSGRPVSSSSATSFYPNPSLPLSASNVGKGYYTGSQPQLHYGRPYGVEGPGEAPAVPGGSDSPFYYAPPEGAGGARKRSESYHQEHEEGGYHAHQQQQHPHPHQHPQYPHPQGPHSGAHLDPTSAAYDYGSDSRPASRRLTVMELCNDSSRAGAVEGVDPIVFSGAFLLSQSQQAQPGDGGTGAGTGRPGTASGLGIVGNTGALTIFDHEGRGSGSPPGPGRNGGAGRRSASLRGAEASGGAGPGRVTPPSRRVTPLNGGGGGNGGYPPPPRPYSTTSNSSGYSHSQHPAHQQGHPPYLNINIGGGVGGQGGGGSIYSPTSQGSHSGASTPVVGFASVSAASYVPSSLPLHLFS</sequence>
<feature type="compositionally biased region" description="Low complexity" evidence="8">
    <location>
        <begin position="325"/>
        <end position="341"/>
    </location>
</feature>
<evidence type="ECO:0000256" key="4">
    <source>
        <dbReference type="ARBA" id="ARBA00022771"/>
    </source>
</evidence>
<comment type="subcellular location">
    <subcellularLocation>
        <location evidence="1">Nucleus</location>
    </subcellularLocation>
</comment>
<keyword evidence="11" id="KW-1185">Reference proteome</keyword>
<name>A0A9P7K7K0_9AGAR</name>
<reference evidence="10" key="2">
    <citation type="submission" date="2021-10" db="EMBL/GenBank/DDBJ databases">
        <title>Phylogenomics reveals ancestral predisposition of the termite-cultivated fungus Termitomyces towards a domesticated lifestyle.</title>
        <authorList>
            <person name="Auxier B."/>
            <person name="Grum-Grzhimaylo A."/>
            <person name="Cardenas M.E."/>
            <person name="Lodge J.D."/>
            <person name="Laessoe T."/>
            <person name="Pedersen O."/>
            <person name="Smith M.E."/>
            <person name="Kuyper T.W."/>
            <person name="Franco-Molano E.A."/>
            <person name="Baroni T.J."/>
            <person name="Aanen D.K."/>
        </authorList>
    </citation>
    <scope>NUCLEOTIDE SEQUENCE</scope>
    <source>
        <strain evidence="10">AP01</strain>
        <tissue evidence="10">Mycelium</tissue>
    </source>
</reference>
<comment type="caution">
    <text evidence="10">The sequence shown here is derived from an EMBL/GenBank/DDBJ whole genome shotgun (WGS) entry which is preliminary data.</text>
</comment>
<dbReference type="PROSITE" id="PS50157">
    <property type="entry name" value="ZINC_FINGER_C2H2_2"/>
    <property type="match status" value="2"/>
</dbReference>
<dbReference type="SUPFAM" id="SSF57667">
    <property type="entry name" value="beta-beta-alpha zinc fingers"/>
    <property type="match status" value="1"/>
</dbReference>
<dbReference type="GO" id="GO:0008270">
    <property type="term" value="F:zinc ion binding"/>
    <property type="evidence" value="ECO:0007669"/>
    <property type="project" value="UniProtKB-KW"/>
</dbReference>
<dbReference type="AlphaFoldDB" id="A0A9P7K7K0"/>
<dbReference type="PANTHER" id="PTHR40626">
    <property type="entry name" value="MIP31509P"/>
    <property type="match status" value="1"/>
</dbReference>
<dbReference type="InterPro" id="IPR051059">
    <property type="entry name" value="VerF-like"/>
</dbReference>
<reference evidence="10" key="1">
    <citation type="submission" date="2020-07" db="EMBL/GenBank/DDBJ databases">
        <authorList>
            <person name="Nieuwenhuis M."/>
            <person name="Van De Peppel L.J.J."/>
        </authorList>
    </citation>
    <scope>NUCLEOTIDE SEQUENCE</scope>
    <source>
        <strain evidence="10">AP01</strain>
        <tissue evidence="10">Mycelium</tissue>
    </source>
</reference>
<feature type="compositionally biased region" description="Low complexity" evidence="8">
    <location>
        <begin position="394"/>
        <end position="407"/>
    </location>
</feature>
<evidence type="ECO:0000256" key="6">
    <source>
        <dbReference type="ARBA" id="ARBA00023242"/>
    </source>
</evidence>
<evidence type="ECO:0000313" key="11">
    <source>
        <dbReference type="Proteomes" id="UP000775547"/>
    </source>
</evidence>
<proteinExistence type="predicted"/>
<feature type="compositionally biased region" description="Basic residues" evidence="8">
    <location>
        <begin position="188"/>
        <end position="209"/>
    </location>
</feature>
<feature type="compositionally biased region" description="Polar residues" evidence="8">
    <location>
        <begin position="131"/>
        <end position="147"/>
    </location>
</feature>
<feature type="domain" description="C2H2-type" evidence="9">
    <location>
        <begin position="61"/>
        <end position="88"/>
    </location>
</feature>
<evidence type="ECO:0000256" key="8">
    <source>
        <dbReference type="SAM" id="MobiDB-lite"/>
    </source>
</evidence>
<feature type="compositionally biased region" description="Low complexity" evidence="8">
    <location>
        <begin position="622"/>
        <end position="631"/>
    </location>
</feature>
<keyword evidence="2" id="KW-0479">Metal-binding</keyword>